<dbReference type="PROSITE" id="PS50837">
    <property type="entry name" value="NACHT"/>
    <property type="match status" value="1"/>
</dbReference>
<keyword evidence="3" id="KW-1185">Reference proteome</keyword>
<dbReference type="PANTHER" id="PTHR46844">
    <property type="entry name" value="SLR5058 PROTEIN"/>
    <property type="match status" value="1"/>
</dbReference>
<dbReference type="PhylomeDB" id="T1J9B7"/>
<name>T1J9B7_STRMM</name>
<accession>T1J9B7</accession>
<organism evidence="2 3">
    <name type="scientific">Strigamia maritima</name>
    <name type="common">European centipede</name>
    <name type="synonym">Geophilus maritimus</name>
    <dbReference type="NCBI Taxonomy" id="126957"/>
    <lineage>
        <taxon>Eukaryota</taxon>
        <taxon>Metazoa</taxon>
        <taxon>Ecdysozoa</taxon>
        <taxon>Arthropoda</taxon>
        <taxon>Myriapoda</taxon>
        <taxon>Chilopoda</taxon>
        <taxon>Pleurostigmophora</taxon>
        <taxon>Geophilomorpha</taxon>
        <taxon>Linotaeniidae</taxon>
        <taxon>Strigamia</taxon>
    </lineage>
</organism>
<dbReference type="AlphaFoldDB" id="T1J9B7"/>
<dbReference type="PANTHER" id="PTHR46844:SF1">
    <property type="entry name" value="SLR5058 PROTEIN"/>
    <property type="match status" value="1"/>
</dbReference>
<evidence type="ECO:0000259" key="1">
    <source>
        <dbReference type="PROSITE" id="PS50837"/>
    </source>
</evidence>
<dbReference type="EnsemblMetazoa" id="SMAR010310-RA">
    <property type="protein sequence ID" value="SMAR010310-PA"/>
    <property type="gene ID" value="SMAR010310"/>
</dbReference>
<dbReference type="EMBL" id="JH431971">
    <property type="status" value="NOT_ANNOTATED_CDS"/>
    <property type="molecule type" value="Genomic_DNA"/>
</dbReference>
<dbReference type="Pfam" id="PF05729">
    <property type="entry name" value="NACHT"/>
    <property type="match status" value="1"/>
</dbReference>
<feature type="domain" description="NACHT" evidence="1">
    <location>
        <begin position="196"/>
        <end position="298"/>
    </location>
</feature>
<dbReference type="SUPFAM" id="SSF52540">
    <property type="entry name" value="P-loop containing nucleoside triphosphate hydrolases"/>
    <property type="match status" value="1"/>
</dbReference>
<protein>
    <recommendedName>
        <fullName evidence="1">NACHT domain-containing protein</fullName>
    </recommendedName>
</protein>
<proteinExistence type="predicted"/>
<dbReference type="Proteomes" id="UP000014500">
    <property type="component" value="Unassembled WGS sequence"/>
</dbReference>
<dbReference type="eggNOG" id="ENOG502QTJW">
    <property type="taxonomic scope" value="Eukaryota"/>
</dbReference>
<sequence length="1042" mass="120419">MKQWSALFSNSSSLYPCPRRFLGKLDWKLEIVIGARHVLPRATDDREKPTAINKIIKSRRGSVITDIRLFAMAEHTNSSGVVPLNVEGKNISILIQQQINKPFTSSPVPEASASQTNPKIRSCCETIIDDKRLCDVIREKLKGFYKKLRLPSVSWLEERNYLLTIDEYFIELQLSDSKKEIKIKEIFKSSANEQLLRILIEGQPGFGKTALATKLVYDWACNEEYISNHFQLVFFMPLRDLKSRSIKDKILMTAKLCGCDESDDIMRIVDAHKERTLLILDGFDEISQEEREEIMTILFKQMYSQITVAVFCRTGLFALSKDERSRFVGPQNMKLDFYDKRISILGVLSIERKCKFLEKFMKKEIVDDIMTRLSPQWDLFDSPLFLMLLTIIIQGGGNIEDFSTKAVFYKKLFNSILKHSLVKRDEIDGDYFDLFSFNSAPNDIQNKMKEFGMLSAKKIIENNLQFESNNLTKEIYGLGFLIHHKADNPKEVKIQSSSHYEALHLSIIEFSAAYAFLVAMKFSRSMSTSTEKLFKSIINHFFETEGTSLILPFLSSLMGEDLDHLLSRIDSFSAWFSLDLKSTVELLTECTSIKLSSRQFVSSNEVRNYERKLQELIQYGNDCCKIEEIIIDEETESGIFRKRISSGSKIQFHIKSSGSDLGLNVPCKMTQVFSYPVTFHESFEKCLDFVALSTSNSSSEKCLVKFLSSSRIGAECLQLIDREEAVFSKIKYRYLQIEIRTEHEYQVLTKLLKNNCVEILDLSVIDQNVDTSYFSIAAGQSSFLTGLSLYNITIDLYDLTKGGRKKYAYMSIYNCIFTCRQPLLRRNCCEDVKINNLQNIEALIEMEPLKLNCGLVDIINDLIEKYPEWKGFKTVQSLSLTDPDDILLNSENVWKNLKTLELKFNERPNGEKLAMYIQKLPIVNLVIENYFSLDISSLFKHMNKLWADQNISQLKNIVLNDYNKSLSEVFELIEGLEHKRWDKVDLVATKIELRKLREYFMNFNVQLTYANYESNYLELDRFLSYFETYLPGHHHGLSITRS</sequence>
<dbReference type="InterPro" id="IPR027417">
    <property type="entry name" value="P-loop_NTPase"/>
</dbReference>
<dbReference type="Gene3D" id="3.40.50.300">
    <property type="entry name" value="P-loop containing nucleotide triphosphate hydrolases"/>
    <property type="match status" value="1"/>
</dbReference>
<evidence type="ECO:0000313" key="3">
    <source>
        <dbReference type="Proteomes" id="UP000014500"/>
    </source>
</evidence>
<dbReference type="HOGENOM" id="CLU_297235_0_0_1"/>
<reference evidence="3" key="1">
    <citation type="submission" date="2011-05" db="EMBL/GenBank/DDBJ databases">
        <authorList>
            <person name="Richards S.R."/>
            <person name="Qu J."/>
            <person name="Jiang H."/>
            <person name="Jhangiani S.N."/>
            <person name="Agravi P."/>
            <person name="Goodspeed R."/>
            <person name="Gross S."/>
            <person name="Mandapat C."/>
            <person name="Jackson L."/>
            <person name="Mathew T."/>
            <person name="Pu L."/>
            <person name="Thornton R."/>
            <person name="Saada N."/>
            <person name="Wilczek-Boney K.B."/>
            <person name="Lee S."/>
            <person name="Kovar C."/>
            <person name="Wu Y."/>
            <person name="Scherer S.E."/>
            <person name="Worley K.C."/>
            <person name="Muzny D.M."/>
            <person name="Gibbs R."/>
        </authorList>
    </citation>
    <scope>NUCLEOTIDE SEQUENCE</scope>
    <source>
        <strain evidence="3">Brora</strain>
    </source>
</reference>
<dbReference type="InterPro" id="IPR007111">
    <property type="entry name" value="NACHT_NTPase"/>
</dbReference>
<evidence type="ECO:0000313" key="2">
    <source>
        <dbReference type="EnsemblMetazoa" id="SMAR010310-PA"/>
    </source>
</evidence>
<reference evidence="2" key="2">
    <citation type="submission" date="2015-02" db="UniProtKB">
        <authorList>
            <consortium name="EnsemblMetazoa"/>
        </authorList>
    </citation>
    <scope>IDENTIFICATION</scope>
</reference>